<proteinExistence type="predicted"/>
<organism evidence="1 2">
    <name type="scientific">Favolaschia claudopus</name>
    <dbReference type="NCBI Taxonomy" id="2862362"/>
    <lineage>
        <taxon>Eukaryota</taxon>
        <taxon>Fungi</taxon>
        <taxon>Dikarya</taxon>
        <taxon>Basidiomycota</taxon>
        <taxon>Agaricomycotina</taxon>
        <taxon>Agaricomycetes</taxon>
        <taxon>Agaricomycetidae</taxon>
        <taxon>Agaricales</taxon>
        <taxon>Marasmiineae</taxon>
        <taxon>Mycenaceae</taxon>
        <taxon>Favolaschia</taxon>
    </lineage>
</organism>
<accession>A0AAW0AG02</accession>
<keyword evidence="2" id="KW-1185">Reference proteome</keyword>
<evidence type="ECO:0000313" key="2">
    <source>
        <dbReference type="Proteomes" id="UP001362999"/>
    </source>
</evidence>
<dbReference type="Proteomes" id="UP001362999">
    <property type="component" value="Unassembled WGS sequence"/>
</dbReference>
<gene>
    <name evidence="1" type="ORF">R3P38DRAFT_3365527</name>
</gene>
<dbReference type="EMBL" id="JAWWNJ010000068">
    <property type="protein sequence ID" value="KAK7008288.1"/>
    <property type="molecule type" value="Genomic_DNA"/>
</dbReference>
<reference evidence="1 2" key="1">
    <citation type="journal article" date="2024" name="J Genomics">
        <title>Draft genome sequencing and assembly of Favolaschia claudopus CIRM-BRFM 2984 isolated from oak limbs.</title>
        <authorList>
            <person name="Navarro D."/>
            <person name="Drula E."/>
            <person name="Chaduli D."/>
            <person name="Cazenave R."/>
            <person name="Ahrendt S."/>
            <person name="Wang J."/>
            <person name="Lipzen A."/>
            <person name="Daum C."/>
            <person name="Barry K."/>
            <person name="Grigoriev I.V."/>
            <person name="Favel A."/>
            <person name="Rosso M.N."/>
            <person name="Martin F."/>
        </authorList>
    </citation>
    <scope>NUCLEOTIDE SEQUENCE [LARGE SCALE GENOMIC DNA]</scope>
    <source>
        <strain evidence="1 2">CIRM-BRFM 2984</strain>
    </source>
</reference>
<sequence length="537" mass="60252">MAVLFSRMSGGDTEYARSRKYSVVTREDLGEGLQESGGLGIGVNRRVGRRDGAARICQLHTAVQARIVATHLNSSGLKPAPNYSDHSRALSDVAGIRSLPVPKILSHAAGVDAVQTRSNLRFKTFGYILQSDLLSELPALTTANHFCYGPVIKHFETLLRRGFRGGTGLSLRFSPPKILSVFLRPLLLRSIFNNFNVPLENLVFHALTIHISVPRAALERFWLPAGKSPPPTHQAANSPTTHHVFCHCLRRRRAAQRRYCVDTTDLAAGRLTPPPTHKAADYIPVLDVSYVSAAGRLMSPPTRKRARLGKTFVVVDGPRRRVAAILQVTARFLDVVSKKILLRGLYYHHQSLQTKIRFFGVRRATSPKIFFPLRGLPHRRQRRLDRKFEISRSRACNTTLLLRGPSRQDQTTTSKFDFWRFRERCFKTTFRSSELNFLRCAAVSTNAEPSDQNSRFCVPVSEALSSTDSDSYPIKFVQVHDAKNFFSAARLGCQLRALPLHFSAESRCSKDEERGLQFSRGLHIYKRSPSPISVDPA</sequence>
<protein>
    <submittedName>
        <fullName evidence="1">Uncharacterized protein</fullName>
    </submittedName>
</protein>
<evidence type="ECO:0000313" key="1">
    <source>
        <dbReference type="EMBL" id="KAK7008288.1"/>
    </source>
</evidence>
<name>A0AAW0AG02_9AGAR</name>
<dbReference type="AlphaFoldDB" id="A0AAW0AG02"/>
<comment type="caution">
    <text evidence="1">The sequence shown here is derived from an EMBL/GenBank/DDBJ whole genome shotgun (WGS) entry which is preliminary data.</text>
</comment>